<proteinExistence type="predicted"/>
<sequence length="84" mass="9804">MFLLNRLRNSNREDIRNIVKKLLNEIYSNSNMSNRLLPLRNTLLLAPVHVVSSTRGNIMFKSQNDCYVDYNGFKDPNKFNLTSI</sequence>
<accession>A0A0K0FQE1</accession>
<evidence type="ECO:0000313" key="2">
    <source>
        <dbReference type="WBParaSite" id="SVE_1163000.1"/>
    </source>
</evidence>
<dbReference type="Proteomes" id="UP000035680">
    <property type="component" value="Unassembled WGS sequence"/>
</dbReference>
<organism evidence="1 2">
    <name type="scientific">Strongyloides venezuelensis</name>
    <name type="common">Threadworm</name>
    <dbReference type="NCBI Taxonomy" id="75913"/>
    <lineage>
        <taxon>Eukaryota</taxon>
        <taxon>Metazoa</taxon>
        <taxon>Ecdysozoa</taxon>
        <taxon>Nematoda</taxon>
        <taxon>Chromadorea</taxon>
        <taxon>Rhabditida</taxon>
        <taxon>Tylenchina</taxon>
        <taxon>Panagrolaimomorpha</taxon>
        <taxon>Strongyloidoidea</taxon>
        <taxon>Strongyloididae</taxon>
        <taxon>Strongyloides</taxon>
    </lineage>
</organism>
<evidence type="ECO:0000313" key="1">
    <source>
        <dbReference type="Proteomes" id="UP000035680"/>
    </source>
</evidence>
<keyword evidence="1" id="KW-1185">Reference proteome</keyword>
<name>A0A0K0FQE1_STRVS</name>
<reference evidence="1" key="1">
    <citation type="submission" date="2014-07" db="EMBL/GenBank/DDBJ databases">
        <authorList>
            <person name="Martin A.A"/>
            <person name="De Silva N."/>
        </authorList>
    </citation>
    <scope>NUCLEOTIDE SEQUENCE</scope>
</reference>
<dbReference type="WBParaSite" id="SVE_1163000.1">
    <property type="protein sequence ID" value="SVE_1163000.1"/>
    <property type="gene ID" value="SVE_1163000"/>
</dbReference>
<reference evidence="2" key="2">
    <citation type="submission" date="2015-08" db="UniProtKB">
        <authorList>
            <consortium name="WormBaseParasite"/>
        </authorList>
    </citation>
    <scope>IDENTIFICATION</scope>
</reference>
<dbReference type="AlphaFoldDB" id="A0A0K0FQE1"/>
<protein>
    <submittedName>
        <fullName evidence="2">Uncharacterized protein</fullName>
    </submittedName>
</protein>
<dbReference type="STRING" id="75913.A0A0K0FQE1"/>